<organism evidence="2 3">
    <name type="scientific">Blastomyces silverae</name>
    <dbReference type="NCBI Taxonomy" id="2060906"/>
    <lineage>
        <taxon>Eukaryota</taxon>
        <taxon>Fungi</taxon>
        <taxon>Dikarya</taxon>
        <taxon>Ascomycota</taxon>
        <taxon>Pezizomycotina</taxon>
        <taxon>Eurotiomycetes</taxon>
        <taxon>Eurotiomycetidae</taxon>
        <taxon>Onygenales</taxon>
        <taxon>Ajellomycetaceae</taxon>
        <taxon>Blastomyces</taxon>
    </lineage>
</organism>
<comment type="caution">
    <text evidence="2">The sequence shown here is derived from an EMBL/GenBank/DDBJ whole genome shotgun (WGS) entry which is preliminary data.</text>
</comment>
<dbReference type="AlphaFoldDB" id="A0A0H1BM25"/>
<dbReference type="Proteomes" id="UP000053573">
    <property type="component" value="Unassembled WGS sequence"/>
</dbReference>
<feature type="region of interest" description="Disordered" evidence="1">
    <location>
        <begin position="307"/>
        <end position="354"/>
    </location>
</feature>
<proteinExistence type="predicted"/>
<name>A0A0H1BM25_9EURO</name>
<reference evidence="3" key="1">
    <citation type="journal article" date="2015" name="PLoS Genet.">
        <title>The dynamic genome and transcriptome of the human fungal pathogen Blastomyces and close relative Emmonsia.</title>
        <authorList>
            <person name="Munoz J.F."/>
            <person name="Gauthier G.M."/>
            <person name="Desjardins C.A."/>
            <person name="Gallo J.E."/>
            <person name="Holder J."/>
            <person name="Sullivan T.D."/>
            <person name="Marty A.J."/>
            <person name="Carmen J.C."/>
            <person name="Chen Z."/>
            <person name="Ding L."/>
            <person name="Gujja S."/>
            <person name="Magrini V."/>
            <person name="Misas E."/>
            <person name="Mitreva M."/>
            <person name="Priest M."/>
            <person name="Saif S."/>
            <person name="Whiston E.A."/>
            <person name="Young S."/>
            <person name="Zeng Q."/>
            <person name="Goldman W.E."/>
            <person name="Mardis E.R."/>
            <person name="Taylor J.W."/>
            <person name="McEwen J.G."/>
            <person name="Clay O.K."/>
            <person name="Klein B.S."/>
            <person name="Cuomo C.A."/>
        </authorList>
    </citation>
    <scope>NUCLEOTIDE SEQUENCE [LARGE SCALE GENOMIC DNA]</scope>
    <source>
        <strain evidence="3">UAMH 139</strain>
    </source>
</reference>
<feature type="region of interest" description="Disordered" evidence="1">
    <location>
        <begin position="396"/>
        <end position="480"/>
    </location>
</feature>
<accession>A0A0H1BM25</accession>
<evidence type="ECO:0000313" key="2">
    <source>
        <dbReference type="EMBL" id="KLJ10221.1"/>
    </source>
</evidence>
<protein>
    <submittedName>
        <fullName evidence="2">Uncharacterized protein</fullName>
    </submittedName>
</protein>
<gene>
    <name evidence="2" type="ORF">EMPG_14392</name>
</gene>
<dbReference type="STRING" id="2060906.A0A0H1BM25"/>
<keyword evidence="3" id="KW-1185">Reference proteome</keyword>
<sequence length="511" mass="56341">MSPAQTTEKDEQRKEIIALARGFDTLIDTIQKLAWQERELWNKLQFAHNEYLKLANQLPNRSGTETEIAEKISPVPFQKSNCDTSADHTGWIYDVEKAGYITTSELDVIAKGLEAYQSLADRRVTRDGYHQNNNTCLVAVDAKVRSSLEHDFTVKGVQGNLRCPFAIPNGTGAAPKLANQSSDTCAHDLDPIKAESLQGTRSSSVQDAAPRCPIRYLDDHSPEEVAKYFQKHKHEIPRSHAICIQRYQRDSKSIRQLDEKYGDMVNMIKGLGLYHQPYLPSTQAPGRPGDTASVSIGRVEKWAEEVGAKAPDIEVMPASRGGEDHADEEKDDDDEEQRSNYFNRSLRDVRVGESPSRPWGIHIPISHQNVVPSPILSPAAPIVDAGVTGSTRLEDYEKHGSEQSSVSTPLPEKLRSSPAAGRCPFQALVDKDAQPPTSVPGSAVADVQTEETSRRLPPDNLASPPNDSERPLSPPSSVQPKMVFHGPVFFGYSAEQAATLLQQLSHSSNLK</sequence>
<evidence type="ECO:0000313" key="3">
    <source>
        <dbReference type="Proteomes" id="UP000053573"/>
    </source>
</evidence>
<dbReference type="OrthoDB" id="5343576at2759"/>
<dbReference type="EMBL" id="LDEV01002122">
    <property type="protein sequence ID" value="KLJ10221.1"/>
    <property type="molecule type" value="Genomic_DNA"/>
</dbReference>
<evidence type="ECO:0000256" key="1">
    <source>
        <dbReference type="SAM" id="MobiDB-lite"/>
    </source>
</evidence>